<dbReference type="EMBL" id="CP051180">
    <property type="protein sequence ID" value="QIZ78845.1"/>
    <property type="molecule type" value="Genomic_DNA"/>
</dbReference>
<dbReference type="InterPro" id="IPR027354">
    <property type="entry name" value="YcgL_dom"/>
</dbReference>
<dbReference type="PROSITE" id="PS51648">
    <property type="entry name" value="YCGL"/>
    <property type="match status" value="1"/>
</dbReference>
<dbReference type="AlphaFoldDB" id="A0A6H1UIA8"/>
<reference evidence="3 4" key="1">
    <citation type="submission" date="2020-04" db="EMBL/GenBank/DDBJ databases">
        <title>Ferrimonas sp. S7 isolated from sea water.</title>
        <authorList>
            <person name="Bae S.S."/>
            <person name="Baek K."/>
        </authorList>
    </citation>
    <scope>NUCLEOTIDE SEQUENCE [LARGE SCALE GENOMIC DNA]</scope>
    <source>
        <strain evidence="3 4">S7</strain>
    </source>
</reference>
<dbReference type="RefSeq" id="WP_168663214.1">
    <property type="nucleotide sequence ID" value="NZ_CP051180.1"/>
</dbReference>
<dbReference type="InterPro" id="IPR038068">
    <property type="entry name" value="YcgL-like_sf"/>
</dbReference>
<accession>A0A6H1UIA8</accession>
<dbReference type="HAMAP" id="MF_01866">
    <property type="entry name" value="UPF0745"/>
    <property type="match status" value="1"/>
</dbReference>
<dbReference type="Gene3D" id="3.10.510.20">
    <property type="entry name" value="YcgL domain"/>
    <property type="match status" value="1"/>
</dbReference>
<dbReference type="Proteomes" id="UP000501602">
    <property type="component" value="Chromosome"/>
</dbReference>
<protein>
    <recommendedName>
        <fullName evidence="1">YcgL domain-containing protein HER31_07550</fullName>
    </recommendedName>
</protein>
<sequence>MICAVYKSSKKAETYLYVNKRDDFSSVPQPLMDIFGVPKFVMLLPMIKLTKLANVDLNKLKSELDEKGFFLQLPPPEEDLLKQHRKDNGLDANPIK</sequence>
<evidence type="ECO:0000313" key="4">
    <source>
        <dbReference type="Proteomes" id="UP000501602"/>
    </source>
</evidence>
<gene>
    <name evidence="3" type="ORF">HER31_07550</name>
</gene>
<dbReference type="Pfam" id="PF05166">
    <property type="entry name" value="YcgL"/>
    <property type="match status" value="1"/>
</dbReference>
<dbReference type="KEGG" id="fes:HER31_07550"/>
<organism evidence="3 4">
    <name type="scientific">Ferrimonas lipolytica</name>
    <dbReference type="NCBI Taxonomy" id="2724191"/>
    <lineage>
        <taxon>Bacteria</taxon>
        <taxon>Pseudomonadati</taxon>
        <taxon>Pseudomonadota</taxon>
        <taxon>Gammaproteobacteria</taxon>
        <taxon>Alteromonadales</taxon>
        <taxon>Ferrimonadaceae</taxon>
        <taxon>Ferrimonas</taxon>
    </lineage>
</organism>
<dbReference type="PANTHER" id="PTHR38109">
    <property type="entry name" value="PROTEIN YCGL"/>
    <property type="match status" value="1"/>
</dbReference>
<evidence type="ECO:0000313" key="3">
    <source>
        <dbReference type="EMBL" id="QIZ78845.1"/>
    </source>
</evidence>
<dbReference type="PANTHER" id="PTHR38109:SF1">
    <property type="entry name" value="PROTEIN YCGL"/>
    <property type="match status" value="1"/>
</dbReference>
<feature type="domain" description="YcgL" evidence="2">
    <location>
        <begin position="1"/>
        <end position="85"/>
    </location>
</feature>
<evidence type="ECO:0000256" key="1">
    <source>
        <dbReference type="HAMAP-Rule" id="MF_01866"/>
    </source>
</evidence>
<dbReference type="SUPFAM" id="SSF160191">
    <property type="entry name" value="YcgL-like"/>
    <property type="match status" value="1"/>
</dbReference>
<evidence type="ECO:0000259" key="2">
    <source>
        <dbReference type="PROSITE" id="PS51648"/>
    </source>
</evidence>
<keyword evidence="4" id="KW-1185">Reference proteome</keyword>
<proteinExistence type="inferred from homology"/>
<name>A0A6H1UIA8_9GAMM</name>